<sequence length="67" mass="7687">MAMEQVDITVTVMFYCGYCGADNYLEQIPSVGDVVKCDRPRCKKEHRVDNIDPEPEIKFCVRCGLKE</sequence>
<evidence type="ECO:0000313" key="1">
    <source>
        <dbReference type="EMBL" id="KKM90446.1"/>
    </source>
</evidence>
<protein>
    <submittedName>
        <fullName evidence="1">Uncharacterized protein</fullName>
    </submittedName>
</protein>
<proteinExistence type="predicted"/>
<gene>
    <name evidence="1" type="ORF">LCGC14_1238490</name>
</gene>
<comment type="caution">
    <text evidence="1">The sequence shown here is derived from an EMBL/GenBank/DDBJ whole genome shotgun (WGS) entry which is preliminary data.</text>
</comment>
<accession>A0A0F9LTN8</accession>
<name>A0A0F9LTN8_9ZZZZ</name>
<organism evidence="1">
    <name type="scientific">marine sediment metagenome</name>
    <dbReference type="NCBI Taxonomy" id="412755"/>
    <lineage>
        <taxon>unclassified sequences</taxon>
        <taxon>metagenomes</taxon>
        <taxon>ecological metagenomes</taxon>
    </lineage>
</organism>
<dbReference type="EMBL" id="LAZR01006671">
    <property type="protein sequence ID" value="KKM90446.1"/>
    <property type="molecule type" value="Genomic_DNA"/>
</dbReference>
<dbReference type="AlphaFoldDB" id="A0A0F9LTN8"/>
<reference evidence="1" key="1">
    <citation type="journal article" date="2015" name="Nature">
        <title>Complex archaea that bridge the gap between prokaryotes and eukaryotes.</title>
        <authorList>
            <person name="Spang A."/>
            <person name="Saw J.H."/>
            <person name="Jorgensen S.L."/>
            <person name="Zaremba-Niedzwiedzka K."/>
            <person name="Martijn J."/>
            <person name="Lind A.E."/>
            <person name="van Eijk R."/>
            <person name="Schleper C."/>
            <person name="Guy L."/>
            <person name="Ettema T.J."/>
        </authorList>
    </citation>
    <scope>NUCLEOTIDE SEQUENCE</scope>
</reference>